<dbReference type="PROSITE" id="PS00675">
    <property type="entry name" value="SIGMA54_INTERACT_1"/>
    <property type="match status" value="1"/>
</dbReference>
<dbReference type="InterPro" id="IPR025662">
    <property type="entry name" value="Sigma_54_int_dom_ATP-bd_1"/>
</dbReference>
<dbReference type="Pfam" id="PF00005">
    <property type="entry name" value="ABC_tran"/>
    <property type="match status" value="1"/>
</dbReference>
<dbReference type="Gene3D" id="2.60.120.10">
    <property type="entry name" value="Jelly Rolls"/>
    <property type="match status" value="1"/>
</dbReference>
<gene>
    <name evidence="6" type="ORF">BJP34_18775</name>
</gene>
<dbReference type="EMBL" id="CP017599">
    <property type="protein sequence ID" value="AOX01209.1"/>
    <property type="molecule type" value="Genomic_DNA"/>
</dbReference>
<dbReference type="SUPFAM" id="SSF51206">
    <property type="entry name" value="cAMP-binding domain-like"/>
    <property type="match status" value="1"/>
</dbReference>
<keyword evidence="3" id="KW-0067">ATP-binding</keyword>
<keyword evidence="2" id="KW-0547">Nucleotide-binding</keyword>
<evidence type="ECO:0000256" key="1">
    <source>
        <dbReference type="ARBA" id="ARBA00022448"/>
    </source>
</evidence>
<dbReference type="InterPro" id="IPR015854">
    <property type="entry name" value="ABC_transpr_LolD-like"/>
</dbReference>
<evidence type="ECO:0000256" key="2">
    <source>
        <dbReference type="ARBA" id="ARBA00022741"/>
    </source>
</evidence>
<accession>A0A1D8TU87</accession>
<sequence length="361" mass="40559">MENVVAIQNLNHYYQEGRGRRQVIFNINLTIKVGETLFLTGESGSGKTTLISLIGCLRSVQEGSLKILGQELRGAGQSQLINLRRNLGYVFQHFNLFDFMTICQNVQVSLELQKNFDPEQARLKSEALLKKVGLEHRLNAYPRELSGGQKQRVAIARALVHRPKLILADEPTAALDSKTGREVVELIQGLAKQQGSAVLIVTHNNRILDLADRIVRIKDGQLGIGYVEELSLILPTLTDKQLTEIASNIELRTYEPGLTIIGQGYPAKEFYILIEGTVEVINKNDDSEAIVLERLERGNFFGEIGLLKGEKCIENVRVTSDSEAKVMVIDQETFLKMIYESKLTNAVINYQMFQRLSKFKV</sequence>
<protein>
    <submittedName>
        <fullName evidence="6">Cyclic nucleotide-binding protein</fullName>
    </submittedName>
</protein>
<dbReference type="Proteomes" id="UP000177870">
    <property type="component" value="Chromosome"/>
</dbReference>
<organism evidence="6 7">
    <name type="scientific">Moorena producens PAL-8-15-08-1</name>
    <dbReference type="NCBI Taxonomy" id="1458985"/>
    <lineage>
        <taxon>Bacteria</taxon>
        <taxon>Bacillati</taxon>
        <taxon>Cyanobacteriota</taxon>
        <taxon>Cyanophyceae</taxon>
        <taxon>Coleofasciculales</taxon>
        <taxon>Coleofasciculaceae</taxon>
        <taxon>Moorena</taxon>
    </lineage>
</organism>
<name>A0A1D8TU87_9CYAN</name>
<dbReference type="PROSITE" id="PS00211">
    <property type="entry name" value="ABC_TRANSPORTER_1"/>
    <property type="match status" value="1"/>
</dbReference>
<dbReference type="Pfam" id="PF00027">
    <property type="entry name" value="cNMP_binding"/>
    <property type="match status" value="1"/>
</dbReference>
<dbReference type="GO" id="GO:0022857">
    <property type="term" value="F:transmembrane transporter activity"/>
    <property type="evidence" value="ECO:0007669"/>
    <property type="project" value="TreeGrafter"/>
</dbReference>
<proteinExistence type="predicted"/>
<feature type="domain" description="Cyclic nucleotide-binding" evidence="4">
    <location>
        <begin position="233"/>
        <end position="338"/>
    </location>
</feature>
<dbReference type="AlphaFoldDB" id="A0A1D8TU87"/>
<dbReference type="STRING" id="1458985.BJP34_18775"/>
<dbReference type="RefSeq" id="WP_070393654.1">
    <property type="nucleotide sequence ID" value="NZ_CP017599.1"/>
</dbReference>
<dbReference type="InterPro" id="IPR003593">
    <property type="entry name" value="AAA+_ATPase"/>
</dbReference>
<dbReference type="PROSITE" id="PS50042">
    <property type="entry name" value="CNMP_BINDING_3"/>
    <property type="match status" value="1"/>
</dbReference>
<dbReference type="InterPro" id="IPR003439">
    <property type="entry name" value="ABC_transporter-like_ATP-bd"/>
</dbReference>
<keyword evidence="1" id="KW-0813">Transport</keyword>
<dbReference type="Gene3D" id="3.40.50.300">
    <property type="entry name" value="P-loop containing nucleotide triphosphate hydrolases"/>
    <property type="match status" value="1"/>
</dbReference>
<dbReference type="GO" id="GO:0005886">
    <property type="term" value="C:plasma membrane"/>
    <property type="evidence" value="ECO:0007669"/>
    <property type="project" value="TreeGrafter"/>
</dbReference>
<dbReference type="NCBIfam" id="TIGR02982">
    <property type="entry name" value="heterocyst_DevA"/>
    <property type="match status" value="1"/>
</dbReference>
<dbReference type="OrthoDB" id="9791546at2"/>
<dbReference type="InterPro" id="IPR017911">
    <property type="entry name" value="MacB-like_ATP-bd"/>
</dbReference>
<dbReference type="InterPro" id="IPR000595">
    <property type="entry name" value="cNMP-bd_dom"/>
</dbReference>
<dbReference type="InterPro" id="IPR014710">
    <property type="entry name" value="RmlC-like_jellyroll"/>
</dbReference>
<evidence type="ECO:0000256" key="3">
    <source>
        <dbReference type="ARBA" id="ARBA00022840"/>
    </source>
</evidence>
<dbReference type="SMART" id="SM00382">
    <property type="entry name" value="AAA"/>
    <property type="match status" value="1"/>
</dbReference>
<evidence type="ECO:0000313" key="7">
    <source>
        <dbReference type="Proteomes" id="UP000177870"/>
    </source>
</evidence>
<evidence type="ECO:0000259" key="5">
    <source>
        <dbReference type="PROSITE" id="PS50893"/>
    </source>
</evidence>
<dbReference type="PROSITE" id="PS50893">
    <property type="entry name" value="ABC_TRANSPORTER_2"/>
    <property type="match status" value="1"/>
</dbReference>
<dbReference type="InterPro" id="IPR027417">
    <property type="entry name" value="P-loop_NTPase"/>
</dbReference>
<dbReference type="SMART" id="SM00100">
    <property type="entry name" value="cNMP"/>
    <property type="match status" value="1"/>
</dbReference>
<dbReference type="SUPFAM" id="SSF52540">
    <property type="entry name" value="P-loop containing nucleoside triphosphate hydrolases"/>
    <property type="match status" value="1"/>
</dbReference>
<dbReference type="KEGG" id="mpro:BJP34_18775"/>
<dbReference type="InterPro" id="IPR017871">
    <property type="entry name" value="ABC_transporter-like_CS"/>
</dbReference>
<evidence type="ECO:0000313" key="6">
    <source>
        <dbReference type="EMBL" id="AOX01209.1"/>
    </source>
</evidence>
<reference evidence="7" key="1">
    <citation type="submission" date="2016-10" db="EMBL/GenBank/DDBJ databases">
        <title>Comparative genomics uncovers the prolific and rare metabolic potential of the cyanobacterial genus Moorea.</title>
        <authorList>
            <person name="Leao T."/>
            <person name="Castelao G."/>
            <person name="Korobeynikov A."/>
            <person name="Monroe E.A."/>
            <person name="Podell S."/>
            <person name="Glukhov E."/>
            <person name="Allen E."/>
            <person name="Gerwick W.H."/>
            <person name="Gerwick L."/>
        </authorList>
    </citation>
    <scope>NUCLEOTIDE SEQUENCE [LARGE SCALE GENOMIC DNA]</scope>
    <source>
        <strain evidence="7">PAL-8-15-08-1</strain>
    </source>
</reference>
<dbReference type="PANTHER" id="PTHR24220:SF376">
    <property type="entry name" value="ABC TRANSPORTER"/>
    <property type="match status" value="1"/>
</dbReference>
<dbReference type="GO" id="GO:0098796">
    <property type="term" value="C:membrane protein complex"/>
    <property type="evidence" value="ECO:0007669"/>
    <property type="project" value="UniProtKB-ARBA"/>
</dbReference>
<dbReference type="InterPro" id="IPR018490">
    <property type="entry name" value="cNMP-bd_dom_sf"/>
</dbReference>
<evidence type="ECO:0000259" key="4">
    <source>
        <dbReference type="PROSITE" id="PS50042"/>
    </source>
</evidence>
<dbReference type="GO" id="GO:0005524">
    <property type="term" value="F:ATP binding"/>
    <property type="evidence" value="ECO:0007669"/>
    <property type="project" value="UniProtKB-KW"/>
</dbReference>
<dbReference type="GO" id="GO:0016887">
    <property type="term" value="F:ATP hydrolysis activity"/>
    <property type="evidence" value="ECO:0007669"/>
    <property type="project" value="InterPro"/>
</dbReference>
<dbReference type="FunFam" id="3.40.50.300:FF:000032">
    <property type="entry name" value="Export ABC transporter ATP-binding protein"/>
    <property type="match status" value="1"/>
</dbReference>
<feature type="domain" description="ABC transporter" evidence="5">
    <location>
        <begin position="5"/>
        <end position="244"/>
    </location>
</feature>
<dbReference type="PANTHER" id="PTHR24220">
    <property type="entry name" value="IMPORT ATP-BINDING PROTEIN"/>
    <property type="match status" value="1"/>
</dbReference>
<dbReference type="CDD" id="cd00038">
    <property type="entry name" value="CAP_ED"/>
    <property type="match status" value="1"/>
</dbReference>
<dbReference type="CDD" id="cd03255">
    <property type="entry name" value="ABC_MJ0796_LolCDE_FtsE"/>
    <property type="match status" value="1"/>
</dbReference>
<dbReference type="InterPro" id="IPR014324">
    <property type="entry name" value="ABC_heterocyst_DevA"/>
</dbReference>